<feature type="region of interest" description="Disordered" evidence="1">
    <location>
        <begin position="24"/>
        <end position="49"/>
    </location>
</feature>
<feature type="compositionally biased region" description="Basic and acidic residues" evidence="1">
    <location>
        <begin position="24"/>
        <end position="36"/>
    </location>
</feature>
<gene>
    <name evidence="2" type="ORF">NCTC10289_01269</name>
</gene>
<organism evidence="2 3">
    <name type="scientific">Corynebacterium minutissimum</name>
    <dbReference type="NCBI Taxonomy" id="38301"/>
    <lineage>
        <taxon>Bacteria</taxon>
        <taxon>Bacillati</taxon>
        <taxon>Actinomycetota</taxon>
        <taxon>Actinomycetes</taxon>
        <taxon>Mycobacteriales</taxon>
        <taxon>Corynebacteriaceae</taxon>
        <taxon>Corynebacterium</taxon>
    </lineage>
</organism>
<dbReference type="Proteomes" id="UP000254287">
    <property type="component" value="Unassembled WGS sequence"/>
</dbReference>
<sequence>MNPDTLHATAETLRRAYSELEAAKHASGKIRDERTMRPGGRLGPASPGRPRPVELCMELELRLYDFVCDAKRFITPRRSFNKNWPELMDWILFNAEALAELDVADDLADELRWQRNQINHLLYPAPPRTNRPEPWRPARHVIALLRGQGHRVTADQLRKLASRGLINSETNGRLNLYRTTEIIDYLNSTPPERNAADQ</sequence>
<protein>
    <submittedName>
        <fullName evidence="2">Uncharacterized protein</fullName>
    </submittedName>
</protein>
<dbReference type="RefSeq" id="WP_115021818.1">
    <property type="nucleotide sequence ID" value="NZ_CP069533.1"/>
</dbReference>
<accession>A0A376CXD6</accession>
<evidence type="ECO:0000313" key="2">
    <source>
        <dbReference type="EMBL" id="STC77467.1"/>
    </source>
</evidence>
<dbReference type="AlphaFoldDB" id="A0A376CXD6"/>
<proteinExistence type="predicted"/>
<name>A0A376CXD6_9CORY</name>
<evidence type="ECO:0000313" key="3">
    <source>
        <dbReference type="Proteomes" id="UP000254287"/>
    </source>
</evidence>
<evidence type="ECO:0000256" key="1">
    <source>
        <dbReference type="SAM" id="MobiDB-lite"/>
    </source>
</evidence>
<dbReference type="EMBL" id="UFXP01000001">
    <property type="protein sequence ID" value="STC77467.1"/>
    <property type="molecule type" value="Genomic_DNA"/>
</dbReference>
<reference evidence="2 3" key="1">
    <citation type="submission" date="2018-06" db="EMBL/GenBank/DDBJ databases">
        <authorList>
            <consortium name="Pathogen Informatics"/>
            <person name="Doyle S."/>
        </authorList>
    </citation>
    <scope>NUCLEOTIDE SEQUENCE [LARGE SCALE GENOMIC DNA]</scope>
    <source>
        <strain evidence="2 3">NCTC10289</strain>
    </source>
</reference>